<reference evidence="2 3" key="1">
    <citation type="journal article" date="2023" name="Plants (Basel)">
        <title>Bridging the Gap: Combining Genomics and Transcriptomics Approaches to Understand Stylosanthes scabra, an Orphan Legume from the Brazilian Caatinga.</title>
        <authorList>
            <person name="Ferreira-Neto J.R.C."/>
            <person name="da Silva M.D."/>
            <person name="Binneck E."/>
            <person name="de Melo N.F."/>
            <person name="da Silva R.H."/>
            <person name="de Melo A.L.T.M."/>
            <person name="Pandolfi V."/>
            <person name="Bustamante F.O."/>
            <person name="Brasileiro-Vidal A.C."/>
            <person name="Benko-Iseppon A.M."/>
        </authorList>
    </citation>
    <scope>NUCLEOTIDE SEQUENCE [LARGE SCALE GENOMIC DNA]</scope>
    <source>
        <tissue evidence="2">Leaves</tissue>
    </source>
</reference>
<accession>A0ABU6T2V8</accession>
<gene>
    <name evidence="2" type="ORF">PIB30_001653</name>
</gene>
<protein>
    <submittedName>
        <fullName evidence="2">Uncharacterized protein</fullName>
    </submittedName>
</protein>
<feature type="compositionally biased region" description="Low complexity" evidence="1">
    <location>
        <begin position="11"/>
        <end position="20"/>
    </location>
</feature>
<evidence type="ECO:0000313" key="3">
    <source>
        <dbReference type="Proteomes" id="UP001341840"/>
    </source>
</evidence>
<evidence type="ECO:0000313" key="2">
    <source>
        <dbReference type="EMBL" id="MED6142885.1"/>
    </source>
</evidence>
<proteinExistence type="predicted"/>
<feature type="compositionally biased region" description="Pro residues" evidence="1">
    <location>
        <begin position="1"/>
        <end position="10"/>
    </location>
</feature>
<sequence length="197" mass="22212">MAEIVDPPPNNNGNNSNNQNQYQKPLAISISDKLCSVNFLTWTYKLFKQSATKSSNIILTKAKFQHSAPISDTEYTNVILDGLNDDYHPFITSINTRDPPLSIPDLKALLMAEEELIERLKKPDTSMVQQQPQIRIQETRTQKIHKEIGATTITGIIMEEEIQAEEAVEAEEAEEEDRFGIPTITGHNVKFVVSWAT</sequence>
<organism evidence="2 3">
    <name type="scientific">Stylosanthes scabra</name>
    <dbReference type="NCBI Taxonomy" id="79078"/>
    <lineage>
        <taxon>Eukaryota</taxon>
        <taxon>Viridiplantae</taxon>
        <taxon>Streptophyta</taxon>
        <taxon>Embryophyta</taxon>
        <taxon>Tracheophyta</taxon>
        <taxon>Spermatophyta</taxon>
        <taxon>Magnoliopsida</taxon>
        <taxon>eudicotyledons</taxon>
        <taxon>Gunneridae</taxon>
        <taxon>Pentapetalae</taxon>
        <taxon>rosids</taxon>
        <taxon>fabids</taxon>
        <taxon>Fabales</taxon>
        <taxon>Fabaceae</taxon>
        <taxon>Papilionoideae</taxon>
        <taxon>50 kb inversion clade</taxon>
        <taxon>dalbergioids sensu lato</taxon>
        <taxon>Dalbergieae</taxon>
        <taxon>Pterocarpus clade</taxon>
        <taxon>Stylosanthes</taxon>
    </lineage>
</organism>
<dbReference type="Proteomes" id="UP001341840">
    <property type="component" value="Unassembled WGS sequence"/>
</dbReference>
<name>A0ABU6T2V8_9FABA</name>
<comment type="caution">
    <text evidence="2">The sequence shown here is derived from an EMBL/GenBank/DDBJ whole genome shotgun (WGS) entry which is preliminary data.</text>
</comment>
<evidence type="ECO:0000256" key="1">
    <source>
        <dbReference type="SAM" id="MobiDB-lite"/>
    </source>
</evidence>
<dbReference type="EMBL" id="JASCZI010090624">
    <property type="protein sequence ID" value="MED6142885.1"/>
    <property type="molecule type" value="Genomic_DNA"/>
</dbReference>
<feature type="region of interest" description="Disordered" evidence="1">
    <location>
        <begin position="1"/>
        <end position="20"/>
    </location>
</feature>
<keyword evidence="3" id="KW-1185">Reference proteome</keyword>